<evidence type="ECO:0000256" key="1">
    <source>
        <dbReference type="SAM" id="MobiDB-lite"/>
    </source>
</evidence>
<feature type="region of interest" description="Disordered" evidence="1">
    <location>
        <begin position="138"/>
        <end position="158"/>
    </location>
</feature>
<keyword evidence="2" id="KW-0732">Signal</keyword>
<accession>A0A1G7E439</accession>
<dbReference type="AlphaFoldDB" id="A0A1G7E439"/>
<proteinExistence type="predicted"/>
<evidence type="ECO:0000313" key="3">
    <source>
        <dbReference type="EMBL" id="SDE58488.1"/>
    </source>
</evidence>
<dbReference type="EMBL" id="FMZX01000061">
    <property type="protein sequence ID" value="SDE58488.1"/>
    <property type="molecule type" value="Genomic_DNA"/>
</dbReference>
<feature type="signal peptide" evidence="2">
    <location>
        <begin position="1"/>
        <end position="27"/>
    </location>
</feature>
<evidence type="ECO:0000256" key="2">
    <source>
        <dbReference type="SAM" id="SignalP"/>
    </source>
</evidence>
<sequence>MTLRAALALMVLNAALSGVVWHGYAEAEPGAPDTGSAAETPVVLASSGRDTGSATAESWASVTLARPVFDPRRRPTASDSQPVAAGLPRLTGVLIGPGERLAFFLDPVRNKPQVLREGDTIGAHMVQAIRPGEAVVTGPGGQQVLRPSFERSGMGTVP</sequence>
<reference evidence="3 4" key="1">
    <citation type="submission" date="2016-10" db="EMBL/GenBank/DDBJ databases">
        <authorList>
            <person name="de Groot N.N."/>
        </authorList>
    </citation>
    <scope>NUCLEOTIDE SEQUENCE [LARGE SCALE GENOMIC DNA]</scope>
    <source>
        <strain evidence="3 4">CPCC 100156</strain>
    </source>
</reference>
<dbReference type="Proteomes" id="UP000198925">
    <property type="component" value="Unassembled WGS sequence"/>
</dbReference>
<evidence type="ECO:0008006" key="5">
    <source>
        <dbReference type="Google" id="ProtNLM"/>
    </source>
</evidence>
<feature type="chain" id="PRO_5011786855" description="Type IV pilus biogenesis" evidence="2">
    <location>
        <begin position="28"/>
        <end position="158"/>
    </location>
</feature>
<keyword evidence="4" id="KW-1185">Reference proteome</keyword>
<dbReference type="STRING" id="938405.SAMN02927895_05480"/>
<organism evidence="3 4">
    <name type="scientific">Belnapia rosea</name>
    <dbReference type="NCBI Taxonomy" id="938405"/>
    <lineage>
        <taxon>Bacteria</taxon>
        <taxon>Pseudomonadati</taxon>
        <taxon>Pseudomonadota</taxon>
        <taxon>Alphaproteobacteria</taxon>
        <taxon>Acetobacterales</taxon>
        <taxon>Roseomonadaceae</taxon>
        <taxon>Belnapia</taxon>
    </lineage>
</organism>
<evidence type="ECO:0000313" key="4">
    <source>
        <dbReference type="Proteomes" id="UP000198925"/>
    </source>
</evidence>
<gene>
    <name evidence="3" type="ORF">SAMN04487779_10612</name>
</gene>
<name>A0A1G7E439_9PROT</name>
<protein>
    <recommendedName>
        <fullName evidence="5">Type IV pilus biogenesis</fullName>
    </recommendedName>
</protein>